<dbReference type="EMBL" id="ADLV01000025">
    <property type="protein sequence ID" value="EGK01585.1"/>
    <property type="molecule type" value="Genomic_DNA"/>
</dbReference>
<feature type="domain" description="N-acetyltransferase" evidence="1">
    <location>
        <begin position="15"/>
        <end position="166"/>
    </location>
</feature>
<dbReference type="HOGENOM" id="CLU_013985_3_4_10"/>
<dbReference type="PANTHER" id="PTHR43328">
    <property type="entry name" value="ACETYLTRANSFERASE-RELATED"/>
    <property type="match status" value="1"/>
</dbReference>
<organism evidence="2 3">
    <name type="scientific">Dysgonomonas gadei ATCC BAA-286</name>
    <dbReference type="NCBI Taxonomy" id="742766"/>
    <lineage>
        <taxon>Bacteria</taxon>
        <taxon>Pseudomonadati</taxon>
        <taxon>Bacteroidota</taxon>
        <taxon>Bacteroidia</taxon>
        <taxon>Bacteroidales</taxon>
        <taxon>Dysgonomonadaceae</taxon>
        <taxon>Dysgonomonas</taxon>
    </lineage>
</organism>
<keyword evidence="3" id="KW-1185">Reference proteome</keyword>
<dbReference type="STRING" id="742766.HMPREF9455_02117"/>
<proteinExistence type="predicted"/>
<dbReference type="OrthoDB" id="9788916at2"/>
<dbReference type="GO" id="GO:0016747">
    <property type="term" value="F:acyltransferase activity, transferring groups other than amino-acyl groups"/>
    <property type="evidence" value="ECO:0007669"/>
    <property type="project" value="InterPro"/>
</dbReference>
<evidence type="ECO:0000313" key="2">
    <source>
        <dbReference type="EMBL" id="EGK01585.1"/>
    </source>
</evidence>
<comment type="caution">
    <text evidence="2">The sequence shown here is derived from an EMBL/GenBank/DDBJ whole genome shotgun (WGS) entry which is preliminary data.</text>
</comment>
<dbReference type="Pfam" id="PF13302">
    <property type="entry name" value="Acetyltransf_3"/>
    <property type="match status" value="1"/>
</dbReference>
<dbReference type="SUPFAM" id="SSF55729">
    <property type="entry name" value="Acyl-CoA N-acyltransferases (Nat)"/>
    <property type="match status" value="1"/>
</dbReference>
<name>F5IYF0_9BACT</name>
<evidence type="ECO:0000259" key="1">
    <source>
        <dbReference type="PROSITE" id="PS51186"/>
    </source>
</evidence>
<dbReference type="InterPro" id="IPR000182">
    <property type="entry name" value="GNAT_dom"/>
</dbReference>
<dbReference type="eggNOG" id="COG1670">
    <property type="taxonomic scope" value="Bacteria"/>
</dbReference>
<dbReference type="RefSeq" id="WP_006799646.1">
    <property type="nucleotide sequence ID" value="NZ_GL891983.1"/>
</dbReference>
<dbReference type="AlphaFoldDB" id="F5IYF0"/>
<dbReference type="Proteomes" id="UP000004913">
    <property type="component" value="Unassembled WGS sequence"/>
</dbReference>
<reference evidence="2 3" key="1">
    <citation type="submission" date="2011-04" db="EMBL/GenBank/DDBJ databases">
        <title>The Genome Sequence of Dysgonomonas gadei ATCC BAA-286.</title>
        <authorList>
            <consortium name="The Broad Institute Genome Sequencing Platform"/>
            <person name="Earl A."/>
            <person name="Ward D."/>
            <person name="Feldgarden M."/>
            <person name="Gevers D."/>
            <person name="Pudlo N."/>
            <person name="Martens E."/>
            <person name="Allen-Vercoe E."/>
            <person name="Young S.K."/>
            <person name="Zeng Q."/>
            <person name="Gargeya S."/>
            <person name="Fitzgerald M."/>
            <person name="Haas B."/>
            <person name="Abouelleil A."/>
            <person name="Alvarado L."/>
            <person name="Arachchi H.M."/>
            <person name="Berlin A."/>
            <person name="Brown A."/>
            <person name="Chapman S.B."/>
            <person name="Chen Z."/>
            <person name="Dunbar C."/>
            <person name="Freedman E."/>
            <person name="Gearin G."/>
            <person name="Gellesch M."/>
            <person name="Goldberg J."/>
            <person name="Griggs A."/>
            <person name="Gujja S."/>
            <person name="Heiman D."/>
            <person name="Howarth C."/>
            <person name="Larson L."/>
            <person name="Lui A."/>
            <person name="MacDonald P.J.P."/>
            <person name="Mehta T."/>
            <person name="Montmayeur A."/>
            <person name="Murphy C."/>
            <person name="Neiman D."/>
            <person name="Pearson M."/>
            <person name="Priest M."/>
            <person name="Roberts A."/>
            <person name="Saif S."/>
            <person name="Shea T."/>
            <person name="Shenoy N."/>
            <person name="Sisk P."/>
            <person name="Stolte C."/>
            <person name="Sykes S."/>
            <person name="Yandava C."/>
            <person name="Wortman J."/>
            <person name="Nusbaum C."/>
            <person name="Birren B."/>
        </authorList>
    </citation>
    <scope>NUCLEOTIDE SEQUENCE [LARGE SCALE GENOMIC DNA]</scope>
    <source>
        <strain evidence="2 3">ATCC BAA-286</strain>
    </source>
</reference>
<sequence>MDFKLREWHNDDLDSMVKHANNYNIAKFLTDRFPHPYTYDDAKEYFSSISRQYPTQVFAISIDGEAVGSIGLFPQTDIHAKNAEMGYWLSEEYWGNGIMPEAIKQIVDYGFKTFDITRIFARPFGTNLQSQRVLEKAGFTLEARFEKALFKNGVFIDELIYAIRKI</sequence>
<dbReference type="PROSITE" id="PS51186">
    <property type="entry name" value="GNAT"/>
    <property type="match status" value="1"/>
</dbReference>
<accession>F5IYF0</accession>
<gene>
    <name evidence="2" type="ORF">HMPREF9455_02117</name>
</gene>
<protein>
    <recommendedName>
        <fullName evidence="1">N-acetyltransferase domain-containing protein</fullName>
    </recommendedName>
</protein>
<evidence type="ECO:0000313" key="3">
    <source>
        <dbReference type="Proteomes" id="UP000004913"/>
    </source>
</evidence>
<dbReference type="Gene3D" id="3.40.630.30">
    <property type="match status" value="1"/>
</dbReference>
<dbReference type="PANTHER" id="PTHR43328:SF1">
    <property type="entry name" value="N-ACETYLTRANSFERASE DOMAIN-CONTAINING PROTEIN"/>
    <property type="match status" value="1"/>
</dbReference>
<dbReference type="InterPro" id="IPR016181">
    <property type="entry name" value="Acyl_CoA_acyltransferase"/>
</dbReference>